<keyword evidence="3" id="KW-1185">Reference proteome</keyword>
<dbReference type="EMBL" id="SGWQ01000021">
    <property type="protein sequence ID" value="RZS29491.1"/>
    <property type="molecule type" value="Genomic_DNA"/>
</dbReference>
<feature type="transmembrane region" description="Helical" evidence="1">
    <location>
        <begin position="162"/>
        <end position="184"/>
    </location>
</feature>
<dbReference type="RefSeq" id="WP_130348885.1">
    <property type="nucleotide sequence ID" value="NZ_SGWQ01000021.1"/>
</dbReference>
<protein>
    <submittedName>
        <fullName evidence="2">Uncharacterized protein</fullName>
    </submittedName>
</protein>
<proteinExistence type="predicted"/>
<keyword evidence="1" id="KW-0472">Membrane</keyword>
<name>A0A4V2ER79_9PSEU</name>
<feature type="transmembrane region" description="Helical" evidence="1">
    <location>
        <begin position="51"/>
        <end position="68"/>
    </location>
</feature>
<comment type="caution">
    <text evidence="2">The sequence shown here is derived from an EMBL/GenBank/DDBJ whole genome shotgun (WGS) entry which is preliminary data.</text>
</comment>
<feature type="transmembrane region" description="Helical" evidence="1">
    <location>
        <begin position="12"/>
        <end position="31"/>
    </location>
</feature>
<keyword evidence="1" id="KW-1133">Transmembrane helix</keyword>
<keyword evidence="1" id="KW-0812">Transmembrane</keyword>
<dbReference type="AlphaFoldDB" id="A0A4V2ER79"/>
<feature type="transmembrane region" description="Helical" evidence="1">
    <location>
        <begin position="73"/>
        <end position="92"/>
    </location>
</feature>
<organism evidence="2 3">
    <name type="scientific">Herbihabitans rhizosphaerae</name>
    <dbReference type="NCBI Taxonomy" id="1872711"/>
    <lineage>
        <taxon>Bacteria</taxon>
        <taxon>Bacillati</taxon>
        <taxon>Actinomycetota</taxon>
        <taxon>Actinomycetes</taxon>
        <taxon>Pseudonocardiales</taxon>
        <taxon>Pseudonocardiaceae</taxon>
        <taxon>Herbihabitans</taxon>
    </lineage>
</organism>
<evidence type="ECO:0000313" key="3">
    <source>
        <dbReference type="Proteomes" id="UP000294257"/>
    </source>
</evidence>
<accession>A0A4V2ER79</accession>
<gene>
    <name evidence="2" type="ORF">EV193_12134</name>
</gene>
<dbReference type="Proteomes" id="UP000294257">
    <property type="component" value="Unassembled WGS sequence"/>
</dbReference>
<feature type="transmembrane region" description="Helical" evidence="1">
    <location>
        <begin position="129"/>
        <end position="150"/>
    </location>
</feature>
<feature type="transmembrane region" description="Helical" evidence="1">
    <location>
        <begin position="98"/>
        <end position="117"/>
    </location>
</feature>
<evidence type="ECO:0000256" key="1">
    <source>
        <dbReference type="SAM" id="Phobius"/>
    </source>
</evidence>
<reference evidence="2 3" key="1">
    <citation type="submission" date="2019-02" db="EMBL/GenBank/DDBJ databases">
        <title>Genomic Encyclopedia of Type Strains, Phase IV (KMG-IV): sequencing the most valuable type-strain genomes for metagenomic binning, comparative biology and taxonomic classification.</title>
        <authorList>
            <person name="Goeker M."/>
        </authorList>
    </citation>
    <scope>NUCLEOTIDE SEQUENCE [LARGE SCALE GENOMIC DNA]</scope>
    <source>
        <strain evidence="2 3">DSM 101727</strain>
    </source>
</reference>
<evidence type="ECO:0000313" key="2">
    <source>
        <dbReference type="EMBL" id="RZS29491.1"/>
    </source>
</evidence>
<sequence>MTTTRTDRRWLATALFTVPLVGAYLLDLLAVTGLDDPLRNLGLDVVRSGDPLSLLTAVAMLGSALAAVRRPNAAPYIAVGTMLASSIFLLATNARPTGVGSVPLMATELMACALLLIHCLWRLDSPTQAWGAVAAIAGGGLVAVGIRFGVTMPAILGEWTEHLVYALALLLVTLTVAAGAGFLLRRRTGSAA</sequence>